<dbReference type="EMBL" id="KQ086455">
    <property type="protein sequence ID" value="KLO04707.1"/>
    <property type="molecule type" value="Genomic_DNA"/>
</dbReference>
<dbReference type="InParanoid" id="A0A0H2R0B8"/>
<accession>A0A0H2R0B8</accession>
<feature type="region of interest" description="Disordered" evidence="1">
    <location>
        <begin position="42"/>
        <end position="84"/>
    </location>
</feature>
<dbReference type="AlphaFoldDB" id="A0A0H2R0B8"/>
<reference evidence="2 3" key="1">
    <citation type="submission" date="2015-04" db="EMBL/GenBank/DDBJ databases">
        <title>Complete genome sequence of Schizopora paradoxa KUC8140, a cosmopolitan wood degrader in East Asia.</title>
        <authorList>
            <consortium name="DOE Joint Genome Institute"/>
            <person name="Min B."/>
            <person name="Park H."/>
            <person name="Jang Y."/>
            <person name="Kim J.-J."/>
            <person name="Kim K.H."/>
            <person name="Pangilinan J."/>
            <person name="Lipzen A."/>
            <person name="Riley R."/>
            <person name="Grigoriev I.V."/>
            <person name="Spatafora J.W."/>
            <person name="Choi I.-G."/>
        </authorList>
    </citation>
    <scope>NUCLEOTIDE SEQUENCE [LARGE SCALE GENOMIC DNA]</scope>
    <source>
        <strain evidence="2 3">KUC8140</strain>
    </source>
</reference>
<organism evidence="2 3">
    <name type="scientific">Schizopora paradoxa</name>
    <dbReference type="NCBI Taxonomy" id="27342"/>
    <lineage>
        <taxon>Eukaryota</taxon>
        <taxon>Fungi</taxon>
        <taxon>Dikarya</taxon>
        <taxon>Basidiomycota</taxon>
        <taxon>Agaricomycotina</taxon>
        <taxon>Agaricomycetes</taxon>
        <taxon>Hymenochaetales</taxon>
        <taxon>Schizoporaceae</taxon>
        <taxon>Schizopora</taxon>
    </lineage>
</organism>
<evidence type="ECO:0000256" key="1">
    <source>
        <dbReference type="SAM" id="MobiDB-lite"/>
    </source>
</evidence>
<feature type="compositionally biased region" description="Basic and acidic residues" evidence="1">
    <location>
        <begin position="52"/>
        <end position="66"/>
    </location>
</feature>
<keyword evidence="3" id="KW-1185">Reference proteome</keyword>
<proteinExistence type="predicted"/>
<dbReference type="Proteomes" id="UP000053477">
    <property type="component" value="Unassembled WGS sequence"/>
</dbReference>
<evidence type="ECO:0000313" key="2">
    <source>
        <dbReference type="EMBL" id="KLO04707.1"/>
    </source>
</evidence>
<protein>
    <submittedName>
        <fullName evidence="2">Uncharacterized protein</fullName>
    </submittedName>
</protein>
<evidence type="ECO:0000313" key="3">
    <source>
        <dbReference type="Proteomes" id="UP000053477"/>
    </source>
</evidence>
<gene>
    <name evidence="2" type="ORF">SCHPADRAFT_947500</name>
</gene>
<sequence>MPILCPKEIKRESTTPDLHAGLVKFFPNPALMDLDINAKPDRRQSLRLINKAAKEKKEKKKDHVQDDDMDLVDAPPTPLPPLSNVLRDDEVDVEIWNGVFPHQHEYLFHNEQMDGNYSIAAEDGSDDEEMANKDEEVVVPGSPRHHVCVARLQERMLALPNAEVDITIADRTVVQTPYD</sequence>
<name>A0A0H2R0B8_9AGAM</name>